<protein>
    <submittedName>
        <fullName evidence="3">F-box protein At3g23950</fullName>
    </submittedName>
</protein>
<dbReference type="InterPro" id="IPR056592">
    <property type="entry name" value="Beta-prop_At3g26010-like"/>
</dbReference>
<organism evidence="2 3">
    <name type="scientific">Camelina sativa</name>
    <name type="common">False flax</name>
    <name type="synonym">Myagrum sativum</name>
    <dbReference type="NCBI Taxonomy" id="90675"/>
    <lineage>
        <taxon>Eukaryota</taxon>
        <taxon>Viridiplantae</taxon>
        <taxon>Streptophyta</taxon>
        <taxon>Embryophyta</taxon>
        <taxon>Tracheophyta</taxon>
        <taxon>Spermatophyta</taxon>
        <taxon>Magnoliopsida</taxon>
        <taxon>eudicotyledons</taxon>
        <taxon>Gunneridae</taxon>
        <taxon>Pentapetalae</taxon>
        <taxon>rosids</taxon>
        <taxon>malvids</taxon>
        <taxon>Brassicales</taxon>
        <taxon>Brassicaceae</taxon>
        <taxon>Camelineae</taxon>
        <taxon>Camelina</taxon>
    </lineage>
</organism>
<dbReference type="PANTHER" id="PTHR31672:SF2">
    <property type="entry name" value="F-BOX DOMAIN-CONTAINING PROTEIN"/>
    <property type="match status" value="1"/>
</dbReference>
<dbReference type="InterPro" id="IPR036047">
    <property type="entry name" value="F-box-like_dom_sf"/>
</dbReference>
<proteinExistence type="predicted"/>
<dbReference type="SUPFAM" id="SSF81383">
    <property type="entry name" value="F-box domain"/>
    <property type="match status" value="1"/>
</dbReference>
<evidence type="ECO:0000259" key="1">
    <source>
        <dbReference type="PROSITE" id="PS50181"/>
    </source>
</evidence>
<dbReference type="SMART" id="SM00256">
    <property type="entry name" value="FBOX"/>
    <property type="match status" value="1"/>
</dbReference>
<evidence type="ECO:0000313" key="2">
    <source>
        <dbReference type="Proteomes" id="UP000694864"/>
    </source>
</evidence>
<dbReference type="Pfam" id="PF00646">
    <property type="entry name" value="F-box"/>
    <property type="match status" value="1"/>
</dbReference>
<gene>
    <name evidence="3" type="primary">LOC104783705</name>
</gene>
<dbReference type="PANTHER" id="PTHR31672">
    <property type="entry name" value="BNACNNG10540D PROTEIN"/>
    <property type="match status" value="1"/>
</dbReference>
<dbReference type="GeneID" id="104783705"/>
<dbReference type="InterPro" id="IPR001810">
    <property type="entry name" value="F-box_dom"/>
</dbReference>
<reference evidence="2" key="1">
    <citation type="journal article" date="2014" name="Nat. Commun.">
        <title>The emerging biofuel crop Camelina sativa retains a highly undifferentiated hexaploid genome structure.</title>
        <authorList>
            <person name="Kagale S."/>
            <person name="Koh C."/>
            <person name="Nixon J."/>
            <person name="Bollina V."/>
            <person name="Clarke W.E."/>
            <person name="Tuteja R."/>
            <person name="Spillane C."/>
            <person name="Robinson S.J."/>
            <person name="Links M.G."/>
            <person name="Clarke C."/>
            <person name="Higgins E.E."/>
            <person name="Huebert T."/>
            <person name="Sharpe A.G."/>
            <person name="Parkin I.A."/>
        </authorList>
    </citation>
    <scope>NUCLEOTIDE SEQUENCE [LARGE SCALE GENOMIC DNA]</scope>
    <source>
        <strain evidence="2">cv. DH55</strain>
    </source>
</reference>
<name>A0ABM0YWY2_CAMSA</name>
<dbReference type="Gene3D" id="1.20.1280.50">
    <property type="match status" value="1"/>
</dbReference>
<sequence length="396" mass="45584">MDLPDSVIVVVLVRLPIMDIARLKLVCKGWKSLLESSYIRDLYENINQRKFSSPWSILYRDLSSNTALEFFCEEWGFRESLGSCVSRFLDEIKAANKNTRVHILAITDGLILTELGPETFRVADPVLREWIKIPHPPPYSSRQDEFQGAAIVTNINNVGYKVVRYGVPVLGVRVMERDRLCFQIYSSDSKSWTYRHVPTQRPISSILPSNPINKNGYLHWLCRASQVIFAYDFYGPSELCVVIDLPQRSAKGTQKPLWHGDEATLTISCGSVMYMNTDTGKPTQQLKIWRLKKYTSGSSSKESWEFLWNLRPGLELCLGCVPVAMHPFDKEIVYLVTCQTNFFQTHARLVIGNLRTKKFQLQKDWKHKTMEFADYEPCFFHQFVLPQRLGSIPCPP</sequence>
<accession>A0ABM0YWY2</accession>
<reference evidence="3" key="2">
    <citation type="submission" date="2025-08" db="UniProtKB">
        <authorList>
            <consortium name="RefSeq"/>
        </authorList>
    </citation>
    <scope>IDENTIFICATION</scope>
    <source>
        <tissue evidence="3">Leaf</tissue>
    </source>
</reference>
<keyword evidence="2" id="KW-1185">Reference proteome</keyword>
<dbReference type="Pfam" id="PF24750">
    <property type="entry name" value="b-prop_At3g26010-like"/>
    <property type="match status" value="1"/>
</dbReference>
<feature type="domain" description="F-box" evidence="1">
    <location>
        <begin position="1"/>
        <end position="46"/>
    </location>
</feature>
<dbReference type="PROSITE" id="PS50181">
    <property type="entry name" value="FBOX"/>
    <property type="match status" value="1"/>
</dbReference>
<evidence type="ECO:0000313" key="3">
    <source>
        <dbReference type="RefSeq" id="XP_010507129.1"/>
    </source>
</evidence>
<dbReference type="InterPro" id="IPR050796">
    <property type="entry name" value="SCF_F-box_component"/>
</dbReference>
<dbReference type="Proteomes" id="UP000694864">
    <property type="component" value="Chromosome 4"/>
</dbReference>
<dbReference type="RefSeq" id="XP_010507129.1">
    <property type="nucleotide sequence ID" value="XM_010508827.1"/>
</dbReference>